<evidence type="ECO:0000313" key="9">
    <source>
        <dbReference type="Proteomes" id="UP001611263"/>
    </source>
</evidence>
<feature type="transmembrane region" description="Helical" evidence="6">
    <location>
        <begin position="449"/>
        <end position="470"/>
    </location>
</feature>
<dbReference type="EMBL" id="JBIRUQ010000004">
    <property type="protein sequence ID" value="MFI1462706.1"/>
    <property type="molecule type" value="Genomic_DNA"/>
</dbReference>
<sequence length="516" mass="53060">MDTTPDTGLPPGTTRHRRWNKRLAAQIAALLIGNLMADTVIVAPLLFLPQILEHFQTDQAAWISSSAVLAGALWAPLLGRSADLRGKRRMLVMTLLIGCTGSVICVLAPNLLVFTLGRLAQGAVIASVFLSATIVRELCEPRIAMPAVGIVTTGTAVLNFGAAFLYENLVAELGFRVIFVTAAALGGAAAVAVRAVIPESTIRTSGRLDVGGALLLGAGLVSVLGYISLGPEIGWFGVVPFALLGAGLAALAYWVRHSRRAADPVIDISNLGRPLLLTLLVIVLATGATQSMDQLLALIAQVSHEQQLGYGLDAQGMLGLLFGMPAIGVVVGGVLSGWLATRIGPAATLAVATTVGATGAAGMLTGASWLPAAIACSFLLQCTMGALLTTGFNLAGSLVSADRQAAVSSMVSVVGAIGSVVMTFVGAAVLSSTRTIIDGAAVNSATGVYGYIAIATATLAIATVLAVGSARRLGPSATIRAHRPRWPATPVRAIAGRIRCRSVVMLRLVGRCRGWR</sequence>
<dbReference type="GeneID" id="93503551"/>
<evidence type="ECO:0000256" key="2">
    <source>
        <dbReference type="ARBA" id="ARBA00022448"/>
    </source>
</evidence>
<feature type="transmembrane region" description="Helical" evidence="6">
    <location>
        <begin position="347"/>
        <end position="366"/>
    </location>
</feature>
<feature type="domain" description="Major facilitator superfamily (MFS) profile" evidence="7">
    <location>
        <begin position="26"/>
        <end position="471"/>
    </location>
</feature>
<keyword evidence="5 6" id="KW-0472">Membrane</keyword>
<dbReference type="InterPro" id="IPR011701">
    <property type="entry name" value="MFS"/>
</dbReference>
<dbReference type="InterPro" id="IPR036259">
    <property type="entry name" value="MFS_trans_sf"/>
</dbReference>
<comment type="caution">
    <text evidence="8">The sequence shown here is derived from an EMBL/GenBank/DDBJ whole genome shotgun (WGS) entry which is preliminary data.</text>
</comment>
<dbReference type="PANTHER" id="PTHR23501:SF197">
    <property type="entry name" value="COMD"/>
    <property type="match status" value="1"/>
</dbReference>
<feature type="transmembrane region" description="Helical" evidence="6">
    <location>
        <begin position="275"/>
        <end position="300"/>
    </location>
</feature>
<dbReference type="Gene3D" id="1.20.1250.20">
    <property type="entry name" value="MFS general substrate transporter like domains"/>
    <property type="match status" value="2"/>
</dbReference>
<name>A0ABW7TNU2_9NOCA</name>
<evidence type="ECO:0000256" key="5">
    <source>
        <dbReference type="ARBA" id="ARBA00023136"/>
    </source>
</evidence>
<keyword evidence="2" id="KW-0813">Transport</keyword>
<organism evidence="8 9">
    <name type="scientific">Nocardia carnea</name>
    <dbReference type="NCBI Taxonomy" id="37328"/>
    <lineage>
        <taxon>Bacteria</taxon>
        <taxon>Bacillati</taxon>
        <taxon>Actinomycetota</taxon>
        <taxon>Actinomycetes</taxon>
        <taxon>Mycobacteriales</taxon>
        <taxon>Nocardiaceae</taxon>
        <taxon>Nocardia</taxon>
    </lineage>
</organism>
<evidence type="ECO:0000256" key="6">
    <source>
        <dbReference type="SAM" id="Phobius"/>
    </source>
</evidence>
<feature type="transmembrane region" description="Helical" evidence="6">
    <location>
        <begin position="233"/>
        <end position="255"/>
    </location>
</feature>
<comment type="subcellular location">
    <subcellularLocation>
        <location evidence="1">Cell membrane</location>
        <topology evidence="1">Multi-pass membrane protein</topology>
    </subcellularLocation>
</comment>
<feature type="transmembrane region" description="Helical" evidence="6">
    <location>
        <begin position="208"/>
        <end position="227"/>
    </location>
</feature>
<keyword evidence="9" id="KW-1185">Reference proteome</keyword>
<accession>A0ABW7TNU2</accession>
<protein>
    <submittedName>
        <fullName evidence="8">MFS transporter</fullName>
    </submittedName>
</protein>
<keyword evidence="4 6" id="KW-1133">Transmembrane helix</keyword>
<keyword evidence="3 6" id="KW-0812">Transmembrane</keyword>
<dbReference type="SUPFAM" id="SSF103473">
    <property type="entry name" value="MFS general substrate transporter"/>
    <property type="match status" value="1"/>
</dbReference>
<feature type="transmembrane region" description="Helical" evidence="6">
    <location>
        <begin position="320"/>
        <end position="340"/>
    </location>
</feature>
<evidence type="ECO:0000259" key="7">
    <source>
        <dbReference type="PROSITE" id="PS50850"/>
    </source>
</evidence>
<dbReference type="Proteomes" id="UP001611263">
    <property type="component" value="Unassembled WGS sequence"/>
</dbReference>
<feature type="transmembrane region" description="Helical" evidence="6">
    <location>
        <begin position="60"/>
        <end position="78"/>
    </location>
</feature>
<dbReference type="Pfam" id="PF07690">
    <property type="entry name" value="MFS_1"/>
    <property type="match status" value="1"/>
</dbReference>
<dbReference type="RefSeq" id="WP_063820525.1">
    <property type="nucleotide sequence ID" value="NZ_JBIRUQ010000004.1"/>
</dbReference>
<feature type="transmembrane region" description="Helical" evidence="6">
    <location>
        <begin position="372"/>
        <end position="395"/>
    </location>
</feature>
<feature type="transmembrane region" description="Helical" evidence="6">
    <location>
        <begin position="147"/>
        <end position="166"/>
    </location>
</feature>
<gene>
    <name evidence="8" type="ORF">ACH4WX_18485</name>
</gene>
<feature type="transmembrane region" description="Helical" evidence="6">
    <location>
        <begin position="90"/>
        <end position="112"/>
    </location>
</feature>
<feature type="transmembrane region" description="Helical" evidence="6">
    <location>
        <begin position="118"/>
        <end position="135"/>
    </location>
</feature>
<reference evidence="8 9" key="1">
    <citation type="submission" date="2024-10" db="EMBL/GenBank/DDBJ databases">
        <title>The Natural Products Discovery Center: Release of the First 8490 Sequenced Strains for Exploring Actinobacteria Biosynthetic Diversity.</title>
        <authorList>
            <person name="Kalkreuter E."/>
            <person name="Kautsar S.A."/>
            <person name="Yang D."/>
            <person name="Bader C.D."/>
            <person name="Teijaro C.N."/>
            <person name="Fluegel L."/>
            <person name="Davis C.M."/>
            <person name="Simpson J.R."/>
            <person name="Lauterbach L."/>
            <person name="Steele A.D."/>
            <person name="Gui C."/>
            <person name="Meng S."/>
            <person name="Li G."/>
            <person name="Viehrig K."/>
            <person name="Ye F."/>
            <person name="Su P."/>
            <person name="Kiefer A.F."/>
            <person name="Nichols A."/>
            <person name="Cepeda A.J."/>
            <person name="Yan W."/>
            <person name="Fan B."/>
            <person name="Jiang Y."/>
            <person name="Adhikari A."/>
            <person name="Zheng C.-J."/>
            <person name="Schuster L."/>
            <person name="Cowan T.M."/>
            <person name="Smanski M.J."/>
            <person name="Chevrette M.G."/>
            <person name="De Carvalho L.P.S."/>
            <person name="Shen B."/>
        </authorList>
    </citation>
    <scope>NUCLEOTIDE SEQUENCE [LARGE SCALE GENOMIC DNA]</scope>
    <source>
        <strain evidence="8 9">NPDC020568</strain>
    </source>
</reference>
<feature type="transmembrane region" description="Helical" evidence="6">
    <location>
        <begin position="407"/>
        <end position="429"/>
    </location>
</feature>
<proteinExistence type="predicted"/>
<dbReference type="InterPro" id="IPR020846">
    <property type="entry name" value="MFS_dom"/>
</dbReference>
<feature type="transmembrane region" description="Helical" evidence="6">
    <location>
        <begin position="178"/>
        <end position="196"/>
    </location>
</feature>
<feature type="transmembrane region" description="Helical" evidence="6">
    <location>
        <begin position="23"/>
        <end position="48"/>
    </location>
</feature>
<dbReference type="PROSITE" id="PS50850">
    <property type="entry name" value="MFS"/>
    <property type="match status" value="1"/>
</dbReference>
<evidence type="ECO:0000256" key="3">
    <source>
        <dbReference type="ARBA" id="ARBA00022692"/>
    </source>
</evidence>
<dbReference type="PANTHER" id="PTHR23501">
    <property type="entry name" value="MAJOR FACILITATOR SUPERFAMILY"/>
    <property type="match status" value="1"/>
</dbReference>
<evidence type="ECO:0000256" key="1">
    <source>
        <dbReference type="ARBA" id="ARBA00004651"/>
    </source>
</evidence>
<evidence type="ECO:0000256" key="4">
    <source>
        <dbReference type="ARBA" id="ARBA00022989"/>
    </source>
</evidence>
<evidence type="ECO:0000313" key="8">
    <source>
        <dbReference type="EMBL" id="MFI1462706.1"/>
    </source>
</evidence>